<protein>
    <submittedName>
        <fullName evidence="1">Uncharacterized protein</fullName>
    </submittedName>
</protein>
<evidence type="ECO:0000313" key="1">
    <source>
        <dbReference type="EMBL" id="MEJ8814620.1"/>
    </source>
</evidence>
<dbReference type="RefSeq" id="WP_340359850.1">
    <property type="nucleotide sequence ID" value="NZ_JBBKZU010000014.1"/>
</dbReference>
<reference evidence="1 2" key="1">
    <citation type="submission" date="2024-03" db="EMBL/GenBank/DDBJ databases">
        <title>Novel species of the genus Variovorax.</title>
        <authorList>
            <person name="Liu Q."/>
            <person name="Xin Y.-H."/>
        </authorList>
    </citation>
    <scope>NUCLEOTIDE SEQUENCE [LARGE SCALE GENOMIC DNA]</scope>
    <source>
        <strain evidence="1 2">KACC 18899</strain>
    </source>
</reference>
<accession>A0ABU8VLV8</accession>
<evidence type="ECO:0000313" key="2">
    <source>
        <dbReference type="Proteomes" id="UP001365846"/>
    </source>
</evidence>
<comment type="caution">
    <text evidence="1">The sequence shown here is derived from an EMBL/GenBank/DDBJ whole genome shotgun (WGS) entry which is preliminary data.</text>
</comment>
<dbReference type="Proteomes" id="UP001365846">
    <property type="component" value="Unassembled WGS sequence"/>
</dbReference>
<gene>
    <name evidence="1" type="ORF">WKW77_26330</name>
</gene>
<dbReference type="EMBL" id="JBBKZU010000014">
    <property type="protein sequence ID" value="MEJ8814620.1"/>
    <property type="molecule type" value="Genomic_DNA"/>
</dbReference>
<organism evidence="1 2">
    <name type="scientific">Variovorax ureilyticus</name>
    <dbReference type="NCBI Taxonomy" id="1836198"/>
    <lineage>
        <taxon>Bacteria</taxon>
        <taxon>Pseudomonadati</taxon>
        <taxon>Pseudomonadota</taxon>
        <taxon>Betaproteobacteria</taxon>
        <taxon>Burkholderiales</taxon>
        <taxon>Comamonadaceae</taxon>
        <taxon>Variovorax</taxon>
    </lineage>
</organism>
<proteinExistence type="predicted"/>
<name>A0ABU8VLV8_9BURK</name>
<keyword evidence="2" id="KW-1185">Reference proteome</keyword>
<sequence length="112" mass="12678">MPVPNQTAADFPRTDVTLSEDLIEAWNRAAWIGEQSTESTLRSFTSMLALLHAAPQRWWLRYCEAVGVDLRAIYASLRFRPASLGVFRKRIKANEVPKGKEPTSASLLFLDR</sequence>